<evidence type="ECO:0000256" key="10">
    <source>
        <dbReference type="ARBA" id="ARBA00023201"/>
    </source>
</evidence>
<dbReference type="EMBL" id="OV696691">
    <property type="protein sequence ID" value="CAH1266906.1"/>
    <property type="molecule type" value="Genomic_DNA"/>
</dbReference>
<evidence type="ECO:0000313" key="16">
    <source>
        <dbReference type="Proteomes" id="UP000838412"/>
    </source>
</evidence>
<evidence type="ECO:0000313" key="15">
    <source>
        <dbReference type="EMBL" id="CAH1266906.1"/>
    </source>
</evidence>
<feature type="domain" description="BRICHOS" evidence="14">
    <location>
        <begin position="69"/>
        <end position="166"/>
    </location>
</feature>
<dbReference type="AlphaFoldDB" id="A0A8K0A2T4"/>
<accession>A0A8K0A2T4</accession>
<dbReference type="Pfam" id="PF00858">
    <property type="entry name" value="ASC"/>
    <property type="match status" value="1"/>
</dbReference>
<evidence type="ECO:0000256" key="11">
    <source>
        <dbReference type="ARBA" id="ARBA00023303"/>
    </source>
</evidence>
<keyword evidence="10 12" id="KW-0739">Sodium transport</keyword>
<evidence type="ECO:0000256" key="2">
    <source>
        <dbReference type="ARBA" id="ARBA00022448"/>
    </source>
</evidence>
<evidence type="ECO:0000256" key="13">
    <source>
        <dbReference type="SAM" id="SignalP"/>
    </source>
</evidence>
<keyword evidence="9" id="KW-1015">Disulfide bond</keyword>
<name>A0A8K0A2T4_BRALA</name>
<evidence type="ECO:0000259" key="14">
    <source>
        <dbReference type="PROSITE" id="PS50869"/>
    </source>
</evidence>
<protein>
    <submittedName>
        <fullName evidence="15">Hypp3627 protein</fullName>
    </submittedName>
</protein>
<dbReference type="InterPro" id="IPR007084">
    <property type="entry name" value="BRICHOS_dom"/>
</dbReference>
<keyword evidence="6" id="KW-0915">Sodium</keyword>
<dbReference type="Pfam" id="PF04089">
    <property type="entry name" value="BRICHOS"/>
    <property type="match status" value="1"/>
</dbReference>
<evidence type="ECO:0000256" key="3">
    <source>
        <dbReference type="ARBA" id="ARBA00022461"/>
    </source>
</evidence>
<proteinExistence type="inferred from homology"/>
<evidence type="ECO:0000256" key="1">
    <source>
        <dbReference type="ARBA" id="ARBA00004141"/>
    </source>
</evidence>
<dbReference type="PANTHER" id="PTHR16483">
    <property type="entry name" value="GASTROKINE 1"/>
    <property type="match status" value="1"/>
</dbReference>
<keyword evidence="11 12" id="KW-0407">Ion channel</keyword>
<reference evidence="15" key="1">
    <citation type="submission" date="2022-01" db="EMBL/GenBank/DDBJ databases">
        <authorList>
            <person name="Braso-Vives M."/>
        </authorList>
    </citation>
    <scope>NUCLEOTIDE SEQUENCE</scope>
</reference>
<dbReference type="OrthoDB" id="5988923at2759"/>
<gene>
    <name evidence="15" type="primary">Hypp3627</name>
    <name evidence="15" type="ORF">BLAG_LOCUS20418</name>
</gene>
<evidence type="ECO:0000256" key="5">
    <source>
        <dbReference type="ARBA" id="ARBA00022989"/>
    </source>
</evidence>
<dbReference type="GO" id="GO:0016020">
    <property type="term" value="C:membrane"/>
    <property type="evidence" value="ECO:0007669"/>
    <property type="project" value="UniProtKB-SubCell"/>
</dbReference>
<keyword evidence="13" id="KW-0732">Signal</keyword>
<keyword evidence="4 12" id="KW-0812">Transmembrane</keyword>
<keyword evidence="2 12" id="KW-0813">Transport</keyword>
<dbReference type="Proteomes" id="UP000838412">
    <property type="component" value="Chromosome 6"/>
</dbReference>
<keyword evidence="16" id="KW-1185">Reference proteome</keyword>
<evidence type="ECO:0000256" key="9">
    <source>
        <dbReference type="ARBA" id="ARBA00023157"/>
    </source>
</evidence>
<keyword evidence="5" id="KW-1133">Transmembrane helix</keyword>
<organism evidence="15 16">
    <name type="scientific">Branchiostoma lanceolatum</name>
    <name type="common">Common lancelet</name>
    <name type="synonym">Amphioxus lanceolatum</name>
    <dbReference type="NCBI Taxonomy" id="7740"/>
    <lineage>
        <taxon>Eukaryota</taxon>
        <taxon>Metazoa</taxon>
        <taxon>Chordata</taxon>
        <taxon>Cephalochordata</taxon>
        <taxon>Leptocardii</taxon>
        <taxon>Amphioxiformes</taxon>
        <taxon>Branchiostomatidae</taxon>
        <taxon>Branchiostoma</taxon>
    </lineage>
</organism>
<dbReference type="InterPro" id="IPR051772">
    <property type="entry name" value="Gastrokine"/>
</dbReference>
<keyword evidence="3 12" id="KW-0894">Sodium channel</keyword>
<evidence type="ECO:0000256" key="4">
    <source>
        <dbReference type="ARBA" id="ARBA00022692"/>
    </source>
</evidence>
<keyword evidence="8" id="KW-0472">Membrane</keyword>
<evidence type="ECO:0000256" key="12">
    <source>
        <dbReference type="RuleBase" id="RU000679"/>
    </source>
</evidence>
<comment type="subcellular location">
    <subcellularLocation>
        <location evidence="1">Membrane</location>
        <topology evidence="1">Multi-pass membrane protein</topology>
    </subcellularLocation>
</comment>
<evidence type="ECO:0000256" key="7">
    <source>
        <dbReference type="ARBA" id="ARBA00023065"/>
    </source>
</evidence>
<dbReference type="Gene3D" id="1.10.287.770">
    <property type="entry name" value="YojJ-like"/>
    <property type="match status" value="1"/>
</dbReference>
<feature type="chain" id="PRO_5035426444" evidence="13">
    <location>
        <begin position="22"/>
        <end position="325"/>
    </location>
</feature>
<evidence type="ECO:0000256" key="6">
    <source>
        <dbReference type="ARBA" id="ARBA00023053"/>
    </source>
</evidence>
<feature type="signal peptide" evidence="13">
    <location>
        <begin position="1"/>
        <end position="21"/>
    </location>
</feature>
<keyword evidence="7 12" id="KW-0406">Ion transport</keyword>
<evidence type="ECO:0000256" key="8">
    <source>
        <dbReference type="ARBA" id="ARBA00023136"/>
    </source>
</evidence>
<dbReference type="GO" id="GO:0005272">
    <property type="term" value="F:sodium channel activity"/>
    <property type="evidence" value="ECO:0007669"/>
    <property type="project" value="UniProtKB-KW"/>
</dbReference>
<comment type="similarity">
    <text evidence="12">Belongs to the amiloride-sensitive sodium channel (TC 1.A.6) family.</text>
</comment>
<sequence>MQATMALMTLVMMACAAGVFAVPSAAPAPAAKGKFEHLTLPINERGTKFNEEADVDHDDKIVIFTVPDHNTVSNSMVMMDFNTRKMMTLFEKRKQCLLSDMPEEMAPFERVEEGLKLVANPNVPTPIVRTTSVETTQRVLMEQMYDRSSLGPQMRKMCEEFEIHRMEAIGEDVEIEEEKSELDRFYGRSSRVRRLVLNCPPTTFLWRCAAKTDSCIYYYECNGITGRPGLPPTSAQCINNHIYHSDAWQSAQTDILHIWKGKVPSVISGCAKTTIGDLGGQLGLFLGASVITIIEFLEFLVKKGTSGCHSNQVRTKSTELITMKN</sequence>
<dbReference type="PROSITE" id="PS50869">
    <property type="entry name" value="BRICHOS"/>
    <property type="match status" value="1"/>
</dbReference>
<dbReference type="InterPro" id="IPR001873">
    <property type="entry name" value="ENaC"/>
</dbReference>